<dbReference type="GO" id="GO:0009536">
    <property type="term" value="C:plastid"/>
    <property type="evidence" value="ECO:0007669"/>
    <property type="project" value="UniProtKB-SubCell"/>
</dbReference>
<dbReference type="GO" id="GO:0009765">
    <property type="term" value="P:photosynthesis, light harvesting"/>
    <property type="evidence" value="ECO:0007669"/>
    <property type="project" value="InterPro"/>
</dbReference>
<evidence type="ECO:0000256" key="4">
    <source>
        <dbReference type="ARBA" id="ARBA00022640"/>
    </source>
</evidence>
<name>A0A6C0HTY7_9ZZZZ</name>
<dbReference type="SUPFAM" id="SSF103511">
    <property type="entry name" value="Chlorophyll a-b binding protein"/>
    <property type="match status" value="1"/>
</dbReference>
<evidence type="ECO:0000256" key="2">
    <source>
        <dbReference type="ARBA" id="ARBA00022528"/>
    </source>
</evidence>
<dbReference type="GO" id="GO:0016020">
    <property type="term" value="C:membrane"/>
    <property type="evidence" value="ECO:0007669"/>
    <property type="project" value="InterPro"/>
</dbReference>
<organism evidence="5">
    <name type="scientific">viral metagenome</name>
    <dbReference type="NCBI Taxonomy" id="1070528"/>
    <lineage>
        <taxon>unclassified sequences</taxon>
        <taxon>metagenomes</taxon>
        <taxon>organismal metagenomes</taxon>
    </lineage>
</organism>
<sequence length="174" mass="19889">MRSVIILASLFCIVDSMKSTKPVIRSGSPFQNAKIFDYNVVAKGIQPSFLREAELKHGRLAMLSSIIIPTLEQYTDGLGINQFQNLPNDLQLGIIGLMFLSEFASMFRGWENPRDKLFRLKQDYQPGDFGFELWNKEDEETLIFMDKEINNGRLAMIGVFGMIVQELVTNKQLF</sequence>
<protein>
    <submittedName>
        <fullName evidence="5">Uncharacterized protein</fullName>
    </submittedName>
</protein>
<evidence type="ECO:0000256" key="1">
    <source>
        <dbReference type="ARBA" id="ARBA00004474"/>
    </source>
</evidence>
<proteinExistence type="predicted"/>
<dbReference type="InterPro" id="IPR022796">
    <property type="entry name" value="Chloroa_b-bind"/>
</dbReference>
<keyword evidence="3" id="KW-0602">Photosynthesis</keyword>
<evidence type="ECO:0000313" key="5">
    <source>
        <dbReference type="EMBL" id="QHT83757.1"/>
    </source>
</evidence>
<dbReference type="Pfam" id="PF00504">
    <property type="entry name" value="Chloroa_b-bind"/>
    <property type="match status" value="1"/>
</dbReference>
<accession>A0A6C0HTY7</accession>
<keyword evidence="4" id="KW-0934">Plastid</keyword>
<dbReference type="PANTHER" id="PTHR21649">
    <property type="entry name" value="CHLOROPHYLL A/B BINDING PROTEIN"/>
    <property type="match status" value="1"/>
</dbReference>
<dbReference type="AlphaFoldDB" id="A0A6C0HTY7"/>
<dbReference type="EMBL" id="MN740011">
    <property type="protein sequence ID" value="QHT83757.1"/>
    <property type="molecule type" value="Genomic_DNA"/>
</dbReference>
<dbReference type="Gene3D" id="1.10.3460.10">
    <property type="entry name" value="Chlorophyll a/b binding protein domain"/>
    <property type="match status" value="1"/>
</dbReference>
<keyword evidence="2" id="KW-0150">Chloroplast</keyword>
<evidence type="ECO:0000256" key="3">
    <source>
        <dbReference type="ARBA" id="ARBA00022531"/>
    </source>
</evidence>
<reference evidence="5" key="1">
    <citation type="journal article" date="2020" name="Nature">
        <title>Giant virus diversity and host interactions through global metagenomics.</title>
        <authorList>
            <person name="Schulz F."/>
            <person name="Roux S."/>
            <person name="Paez-Espino D."/>
            <person name="Jungbluth S."/>
            <person name="Walsh D.A."/>
            <person name="Denef V.J."/>
            <person name="McMahon K.D."/>
            <person name="Konstantinidis K.T."/>
            <person name="Eloe-Fadrosh E.A."/>
            <person name="Kyrpides N.C."/>
            <person name="Woyke T."/>
        </authorList>
    </citation>
    <scope>NUCLEOTIDE SEQUENCE</scope>
    <source>
        <strain evidence="5">GVMAG-M-3300023184-168</strain>
    </source>
</reference>
<dbReference type="InterPro" id="IPR001344">
    <property type="entry name" value="Chloro_AB-bd_pln"/>
</dbReference>
<comment type="subcellular location">
    <subcellularLocation>
        <location evidence="1">Plastid</location>
    </subcellularLocation>
</comment>